<dbReference type="OrthoDB" id="270171at2759"/>
<dbReference type="GeneID" id="63759789"/>
<feature type="compositionally biased region" description="Basic and acidic residues" evidence="14">
    <location>
        <begin position="295"/>
        <end position="313"/>
    </location>
</feature>
<evidence type="ECO:0000256" key="9">
    <source>
        <dbReference type="ARBA" id="ARBA00023128"/>
    </source>
</evidence>
<feature type="compositionally biased region" description="Polar residues" evidence="14">
    <location>
        <begin position="279"/>
        <end position="293"/>
    </location>
</feature>
<dbReference type="Gene3D" id="6.10.140.880">
    <property type="match status" value="1"/>
</dbReference>
<keyword evidence="11" id="KW-0139">CF(1)</keyword>
<evidence type="ECO:0000256" key="4">
    <source>
        <dbReference type="ARBA" id="ARBA00022448"/>
    </source>
</evidence>
<keyword evidence="18" id="KW-1185">Reference proteome</keyword>
<feature type="domain" description="ATP synthase F1 complex delta/epsilon subunit N-terminal" evidence="16">
    <location>
        <begin position="36"/>
        <end position="106"/>
    </location>
</feature>
<keyword evidence="10 15" id="KW-0472">Membrane</keyword>
<evidence type="ECO:0000313" key="17">
    <source>
        <dbReference type="EMBL" id="OJJ62169.1"/>
    </source>
</evidence>
<dbReference type="GO" id="GO:0005743">
    <property type="term" value="C:mitochondrial inner membrane"/>
    <property type="evidence" value="ECO:0007669"/>
    <property type="project" value="UniProtKB-SubCell"/>
</dbReference>
<evidence type="ECO:0000256" key="10">
    <source>
        <dbReference type="ARBA" id="ARBA00023136"/>
    </source>
</evidence>
<evidence type="ECO:0000256" key="12">
    <source>
        <dbReference type="ARBA" id="ARBA00023310"/>
    </source>
</evidence>
<evidence type="ECO:0000256" key="7">
    <source>
        <dbReference type="ARBA" id="ARBA00022946"/>
    </source>
</evidence>
<evidence type="ECO:0000256" key="14">
    <source>
        <dbReference type="SAM" id="MobiDB-lite"/>
    </source>
</evidence>
<feature type="region of interest" description="Disordered" evidence="14">
    <location>
        <begin position="179"/>
        <end position="213"/>
    </location>
</feature>
<sequence>MSSLRFARSAFRARPAAFRVPIQRRGYAEAVSDKIKLSLALPHQTIFRSAGVVQVNIPAESGEMGVLANHVPSIEQLKPGLVEIMEEGGASKKFFLSGGFAVVQPDSQLSINAVEGYPLEDFSIDGVRSQIAEAQKIAGGNGSEQDIAEAKIELEGPIFSPYSIIQLSQRGRAPVHTMTEGLPTNIPTSLAQGPDPSERKDFPSGHSIDSPRGWHAKATLSEPRGSASTSLSQNCSRTLGRLSSDEAYNGFFFTFPRLHPGLAFEKDPFIDSRGVPLNPHNTPISQSDYQSEIGSCEKDKRHAPSSIKSDKRALGRLGNTVRSDDSPLTSISSGSEATWRPPKPPKPSLLSGIDILLQRETENAQPSSSKEKPPSGGDEKALPKTPPRSLPLRASQNFNRRVEHSATDRGPDRRPARQKQSWETQKVASRRLFPPQVTPEDWETLSAPLKNPKMPYPARIPKVDNLPLRRGAVDSNREETNQYQIDDDNSSRTESNRPGTRKESLSGILWQLARNLFKFEQLKMKISHYFNPWKQDGPDPKKMPPVRTSVTIPSVSRRKTRPGEQRQVSAGLVDGAYILQIDLTLPLLSVNRTASLAAHIRRRMSFKIVLMAAFLVRDLIKITTLFLLYVFGIDVSIEVKRIDEANVER</sequence>
<evidence type="ECO:0000313" key="18">
    <source>
        <dbReference type="Proteomes" id="UP000184356"/>
    </source>
</evidence>
<evidence type="ECO:0000256" key="15">
    <source>
        <dbReference type="SAM" id="Phobius"/>
    </source>
</evidence>
<dbReference type="InterPro" id="IPR036771">
    <property type="entry name" value="ATPsynth_dsu/esu_N"/>
</dbReference>
<dbReference type="STRING" id="1036612.A0A1L9TRV7"/>
<feature type="compositionally biased region" description="Basic and acidic residues" evidence="14">
    <location>
        <begin position="369"/>
        <end position="382"/>
    </location>
</feature>
<dbReference type="CDD" id="cd12152">
    <property type="entry name" value="F1-ATPase_delta"/>
    <property type="match status" value="1"/>
</dbReference>
<feature type="compositionally biased region" description="Basic and acidic residues" evidence="14">
    <location>
        <begin position="471"/>
        <end position="480"/>
    </location>
</feature>
<keyword evidence="7" id="KW-0809">Transit peptide</keyword>
<evidence type="ECO:0000256" key="6">
    <source>
        <dbReference type="ARBA" id="ARBA00022792"/>
    </source>
</evidence>
<keyword evidence="9" id="KW-0496">Mitochondrion</keyword>
<proteinExistence type="inferred from homology"/>
<keyword evidence="8" id="KW-0406">Ion transport</keyword>
<keyword evidence="12" id="KW-0066">ATP synthesis</keyword>
<feature type="region of interest" description="Disordered" evidence="14">
    <location>
        <begin position="274"/>
        <end position="503"/>
    </location>
</feature>
<evidence type="ECO:0000256" key="1">
    <source>
        <dbReference type="ARBA" id="ARBA00004273"/>
    </source>
</evidence>
<evidence type="ECO:0000256" key="8">
    <source>
        <dbReference type="ARBA" id="ARBA00023065"/>
    </source>
</evidence>
<evidence type="ECO:0000256" key="5">
    <source>
        <dbReference type="ARBA" id="ARBA00022781"/>
    </source>
</evidence>
<dbReference type="Proteomes" id="UP000184356">
    <property type="component" value="Unassembled WGS sequence"/>
</dbReference>
<dbReference type="EMBL" id="KV878583">
    <property type="protein sequence ID" value="OJJ62169.1"/>
    <property type="molecule type" value="Genomic_DNA"/>
</dbReference>
<evidence type="ECO:0000256" key="11">
    <source>
        <dbReference type="ARBA" id="ARBA00023196"/>
    </source>
</evidence>
<name>A0A1L9TRV7_9EURO</name>
<comment type="subcellular location">
    <subcellularLocation>
        <location evidence="1">Mitochondrion inner membrane</location>
    </subcellularLocation>
</comment>
<feature type="compositionally biased region" description="Basic and acidic residues" evidence="14">
    <location>
        <begin position="400"/>
        <end position="415"/>
    </location>
</feature>
<dbReference type="GO" id="GO:0045259">
    <property type="term" value="C:proton-transporting ATP synthase complex"/>
    <property type="evidence" value="ECO:0007669"/>
    <property type="project" value="UniProtKB-KW"/>
</dbReference>
<organism evidence="17 18">
    <name type="scientific">Aspergillus sydowii CBS 593.65</name>
    <dbReference type="NCBI Taxonomy" id="1036612"/>
    <lineage>
        <taxon>Eukaryota</taxon>
        <taxon>Fungi</taxon>
        <taxon>Dikarya</taxon>
        <taxon>Ascomycota</taxon>
        <taxon>Pezizomycotina</taxon>
        <taxon>Eurotiomycetes</taxon>
        <taxon>Eurotiomycetidae</taxon>
        <taxon>Eurotiales</taxon>
        <taxon>Aspergillaceae</taxon>
        <taxon>Aspergillus</taxon>
        <taxon>Aspergillus subgen. Nidulantes</taxon>
    </lineage>
</organism>
<feature type="transmembrane region" description="Helical" evidence="15">
    <location>
        <begin position="608"/>
        <end position="631"/>
    </location>
</feature>
<dbReference type="HAMAP" id="MF_00530">
    <property type="entry name" value="ATP_synth_epsil_bac"/>
    <property type="match status" value="1"/>
</dbReference>
<dbReference type="GO" id="GO:0046933">
    <property type="term" value="F:proton-transporting ATP synthase activity, rotational mechanism"/>
    <property type="evidence" value="ECO:0007669"/>
    <property type="project" value="InterPro"/>
</dbReference>
<keyword evidence="6" id="KW-0999">Mitochondrion inner membrane</keyword>
<keyword evidence="15" id="KW-0812">Transmembrane</keyword>
<feature type="compositionally biased region" description="Basic and acidic residues" evidence="14">
    <location>
        <begin position="489"/>
        <end position="503"/>
    </location>
</feature>
<evidence type="ECO:0000256" key="3">
    <source>
        <dbReference type="ARBA" id="ARBA00016960"/>
    </source>
</evidence>
<dbReference type="Gene3D" id="2.60.15.10">
    <property type="entry name" value="F0F1 ATP synthase delta/epsilon subunit, N-terminal"/>
    <property type="match status" value="1"/>
</dbReference>
<comment type="similarity">
    <text evidence="2">Belongs to the ATPase epsilon chain family.</text>
</comment>
<feature type="compositionally biased region" description="Polar residues" evidence="14">
    <location>
        <begin position="418"/>
        <end position="427"/>
    </location>
</feature>
<keyword evidence="4" id="KW-0813">Transport</keyword>
<dbReference type="Pfam" id="PF02823">
    <property type="entry name" value="ATP-synt_DE_N"/>
    <property type="match status" value="1"/>
</dbReference>
<dbReference type="InterPro" id="IPR001469">
    <property type="entry name" value="ATP_synth_F1_dsu/esu"/>
</dbReference>
<keyword evidence="15" id="KW-1133">Transmembrane helix</keyword>
<dbReference type="PANTHER" id="PTHR13822:SF7">
    <property type="entry name" value="ATP SYNTHASE SUBUNIT DELTA, MITOCHONDRIAL"/>
    <property type="match status" value="1"/>
</dbReference>
<dbReference type="RefSeq" id="XP_040705975.1">
    <property type="nucleotide sequence ID" value="XM_040843716.1"/>
</dbReference>
<feature type="compositionally biased region" description="Polar residues" evidence="14">
    <location>
        <begin position="326"/>
        <end position="336"/>
    </location>
</feature>
<evidence type="ECO:0000259" key="16">
    <source>
        <dbReference type="Pfam" id="PF02823"/>
    </source>
</evidence>
<evidence type="ECO:0000256" key="13">
    <source>
        <dbReference type="ARBA" id="ARBA00031669"/>
    </source>
</evidence>
<gene>
    <name evidence="17" type="ORF">ASPSYDRAFT_195567</name>
</gene>
<dbReference type="AlphaFoldDB" id="A0A1L9TRV7"/>
<dbReference type="PANTHER" id="PTHR13822">
    <property type="entry name" value="ATP SYNTHASE DELTA/EPSILON CHAIN"/>
    <property type="match status" value="1"/>
</dbReference>
<dbReference type="VEuPathDB" id="FungiDB:ASPSYDRAFT_195567"/>
<dbReference type="SUPFAM" id="SSF51344">
    <property type="entry name" value="Epsilon subunit of F1F0-ATP synthase N-terminal domain"/>
    <property type="match status" value="1"/>
</dbReference>
<dbReference type="InterPro" id="IPR020546">
    <property type="entry name" value="ATP_synth_F1_dsu/esu_N"/>
</dbReference>
<reference evidence="18" key="1">
    <citation type="journal article" date="2017" name="Genome Biol.">
        <title>Comparative genomics reveals high biological diversity and specific adaptations in the industrially and medically important fungal genus Aspergillus.</title>
        <authorList>
            <person name="de Vries R.P."/>
            <person name="Riley R."/>
            <person name="Wiebenga A."/>
            <person name="Aguilar-Osorio G."/>
            <person name="Amillis S."/>
            <person name="Uchima C.A."/>
            <person name="Anderluh G."/>
            <person name="Asadollahi M."/>
            <person name="Askin M."/>
            <person name="Barry K."/>
            <person name="Battaglia E."/>
            <person name="Bayram O."/>
            <person name="Benocci T."/>
            <person name="Braus-Stromeyer S.A."/>
            <person name="Caldana C."/>
            <person name="Canovas D."/>
            <person name="Cerqueira G.C."/>
            <person name="Chen F."/>
            <person name="Chen W."/>
            <person name="Choi C."/>
            <person name="Clum A."/>
            <person name="Dos Santos R.A."/>
            <person name="Damasio A.R."/>
            <person name="Diallinas G."/>
            <person name="Emri T."/>
            <person name="Fekete E."/>
            <person name="Flipphi M."/>
            <person name="Freyberg S."/>
            <person name="Gallo A."/>
            <person name="Gournas C."/>
            <person name="Habgood R."/>
            <person name="Hainaut M."/>
            <person name="Harispe M.L."/>
            <person name="Henrissat B."/>
            <person name="Hilden K.S."/>
            <person name="Hope R."/>
            <person name="Hossain A."/>
            <person name="Karabika E."/>
            <person name="Karaffa L."/>
            <person name="Karanyi Z."/>
            <person name="Krasevec N."/>
            <person name="Kuo A."/>
            <person name="Kusch H."/>
            <person name="LaButti K."/>
            <person name="Lagendijk E.L."/>
            <person name="Lapidus A."/>
            <person name="Levasseur A."/>
            <person name="Lindquist E."/>
            <person name="Lipzen A."/>
            <person name="Logrieco A.F."/>
            <person name="MacCabe A."/>
            <person name="Maekelae M.R."/>
            <person name="Malavazi I."/>
            <person name="Melin P."/>
            <person name="Meyer V."/>
            <person name="Mielnichuk N."/>
            <person name="Miskei M."/>
            <person name="Molnar A.P."/>
            <person name="Mule G."/>
            <person name="Ngan C.Y."/>
            <person name="Orejas M."/>
            <person name="Orosz E."/>
            <person name="Ouedraogo J.P."/>
            <person name="Overkamp K.M."/>
            <person name="Park H.-S."/>
            <person name="Perrone G."/>
            <person name="Piumi F."/>
            <person name="Punt P.J."/>
            <person name="Ram A.F."/>
            <person name="Ramon A."/>
            <person name="Rauscher S."/>
            <person name="Record E."/>
            <person name="Riano-Pachon D.M."/>
            <person name="Robert V."/>
            <person name="Roehrig J."/>
            <person name="Ruller R."/>
            <person name="Salamov A."/>
            <person name="Salih N.S."/>
            <person name="Samson R.A."/>
            <person name="Sandor E."/>
            <person name="Sanguinetti M."/>
            <person name="Schuetze T."/>
            <person name="Sepcic K."/>
            <person name="Shelest E."/>
            <person name="Sherlock G."/>
            <person name="Sophianopoulou V."/>
            <person name="Squina F.M."/>
            <person name="Sun H."/>
            <person name="Susca A."/>
            <person name="Todd R.B."/>
            <person name="Tsang A."/>
            <person name="Unkles S.E."/>
            <person name="van de Wiele N."/>
            <person name="van Rossen-Uffink D."/>
            <person name="Oliveira J.V."/>
            <person name="Vesth T.C."/>
            <person name="Visser J."/>
            <person name="Yu J.-H."/>
            <person name="Zhou M."/>
            <person name="Andersen M.R."/>
            <person name="Archer D.B."/>
            <person name="Baker S.E."/>
            <person name="Benoit I."/>
            <person name="Brakhage A.A."/>
            <person name="Braus G.H."/>
            <person name="Fischer R."/>
            <person name="Frisvad J.C."/>
            <person name="Goldman G.H."/>
            <person name="Houbraken J."/>
            <person name="Oakley B."/>
            <person name="Pocsi I."/>
            <person name="Scazzocchio C."/>
            <person name="Seiboth B."/>
            <person name="vanKuyk P.A."/>
            <person name="Wortman J."/>
            <person name="Dyer P.S."/>
            <person name="Grigoriev I.V."/>
        </authorList>
    </citation>
    <scope>NUCLEOTIDE SEQUENCE [LARGE SCALE GENOMIC DNA]</scope>
    <source>
        <strain evidence="18">CBS 593.65</strain>
    </source>
</reference>
<evidence type="ECO:0000256" key="2">
    <source>
        <dbReference type="ARBA" id="ARBA00005712"/>
    </source>
</evidence>
<dbReference type="FunFam" id="2.60.15.10:FF:000003">
    <property type="entry name" value="ATP synthase subunit delta, mitochondrial"/>
    <property type="match status" value="1"/>
</dbReference>
<accession>A0A1L9TRV7</accession>
<protein>
    <recommendedName>
        <fullName evidence="3">ATP synthase subunit delta, mitochondrial</fullName>
    </recommendedName>
    <alternativeName>
        <fullName evidence="13">F-ATPase delta subunit</fullName>
    </alternativeName>
</protein>
<keyword evidence="5" id="KW-0375">Hydrogen ion transport</keyword>